<dbReference type="GO" id="GO:0004022">
    <property type="term" value="F:alcohol dehydrogenase (NAD+) activity"/>
    <property type="evidence" value="ECO:0007669"/>
    <property type="project" value="TreeGrafter"/>
</dbReference>
<evidence type="ECO:0000256" key="1">
    <source>
        <dbReference type="ARBA" id="ARBA00001962"/>
    </source>
</evidence>
<dbReference type="FunFam" id="3.40.50.1970:FF:000003">
    <property type="entry name" value="Alcohol dehydrogenase, iron-containing"/>
    <property type="match status" value="1"/>
</dbReference>
<organism evidence="7">
    <name type="scientific">Taylorella equigenitalis 14/56</name>
    <dbReference type="NCBI Taxonomy" id="1091497"/>
    <lineage>
        <taxon>Bacteria</taxon>
        <taxon>Pseudomonadati</taxon>
        <taxon>Pseudomonadota</taxon>
        <taxon>Betaproteobacteria</taxon>
        <taxon>Burkholderiales</taxon>
        <taxon>Alcaligenaceae</taxon>
        <taxon>Taylorella</taxon>
    </lineage>
</organism>
<comment type="cofactor">
    <cofactor evidence="1">
        <name>Fe cation</name>
        <dbReference type="ChEBI" id="CHEBI:24875"/>
    </cofactor>
</comment>
<keyword evidence="3" id="KW-0560">Oxidoreductase</keyword>
<evidence type="ECO:0000259" key="5">
    <source>
        <dbReference type="Pfam" id="PF00465"/>
    </source>
</evidence>
<dbReference type="InterPro" id="IPR018211">
    <property type="entry name" value="ADH_Fe_CS"/>
</dbReference>
<feature type="domain" description="Alcohol dehydrogenase iron-type/glycerol dehydrogenase GldA" evidence="5">
    <location>
        <begin position="9"/>
        <end position="176"/>
    </location>
</feature>
<name>I7IJT1_9BURK</name>
<dbReference type="HOGENOM" id="CLU_007207_0_0_4"/>
<dbReference type="SUPFAM" id="SSF56796">
    <property type="entry name" value="Dehydroquinate synthase-like"/>
    <property type="match status" value="1"/>
</dbReference>
<proteinExistence type="inferred from homology"/>
<dbReference type="AlphaFoldDB" id="I7IJT1"/>
<dbReference type="PROSITE" id="PS00913">
    <property type="entry name" value="ADH_IRON_1"/>
    <property type="match status" value="1"/>
</dbReference>
<dbReference type="InterPro" id="IPR039697">
    <property type="entry name" value="Alcohol_dehydrogenase_Fe"/>
</dbReference>
<dbReference type="InterPro" id="IPR056798">
    <property type="entry name" value="ADH_Fe_C"/>
</dbReference>
<keyword evidence="4" id="KW-0520">NAD</keyword>
<protein>
    <submittedName>
        <fullName evidence="7">Alcohol dehydrogenase</fullName>
    </submittedName>
</protein>
<dbReference type="OrthoDB" id="9815791at2"/>
<evidence type="ECO:0000259" key="6">
    <source>
        <dbReference type="Pfam" id="PF25137"/>
    </source>
</evidence>
<dbReference type="PANTHER" id="PTHR11496:SF102">
    <property type="entry name" value="ALCOHOL DEHYDROGENASE 4"/>
    <property type="match status" value="1"/>
</dbReference>
<evidence type="ECO:0000256" key="4">
    <source>
        <dbReference type="ARBA" id="ARBA00023027"/>
    </source>
</evidence>
<evidence type="ECO:0000256" key="3">
    <source>
        <dbReference type="ARBA" id="ARBA00023002"/>
    </source>
</evidence>
<gene>
    <name evidence="7" type="ORF">KUK_1308</name>
</gene>
<dbReference type="InterPro" id="IPR001670">
    <property type="entry name" value="ADH_Fe/GldA"/>
</dbReference>
<sequence length="390" mass="41897">MIKTCFVKRTFNGWGCISELPSVVESFNAKNVLIVTDPFLEQNGTAHRIVQILEPLNVRCSINSEVVPEPAIEVGERIVKNSRDQKIDLVIGLGGGSAIDLAKLVATLTTQDGNVSEYLNLTGNRKIQNQGLPKIMIPTTSGTGSEVTNISVLSLESSKDVIVDDSLLADVVILDPELTITVPPKVTASTGVDALTHAIESFVSRYATPITEGLSLAAIRLISKSIRIAVKDGSNQQARTDMSYGSYIAGLAFFNAGCAAVHALAYPLGGQFHIPHGESNAVLLPYVMSYIRSSCENKLKEIYKNMGFEVSGLSASEASLKCIKELVNLVRDVGIPQSLQDFGIPSEAIPSLTSDALLQTRLLDRSPMQLEEADISKIYVAAHQGSKLRG</sequence>
<dbReference type="Pfam" id="PF00465">
    <property type="entry name" value="Fe-ADH"/>
    <property type="match status" value="1"/>
</dbReference>
<dbReference type="PANTHER" id="PTHR11496">
    <property type="entry name" value="ALCOHOL DEHYDROGENASE"/>
    <property type="match status" value="1"/>
</dbReference>
<feature type="domain" description="Fe-containing alcohol dehydrogenase-like C-terminal" evidence="6">
    <location>
        <begin position="187"/>
        <end position="382"/>
    </location>
</feature>
<dbReference type="Pfam" id="PF25137">
    <property type="entry name" value="ADH_Fe_C"/>
    <property type="match status" value="1"/>
</dbReference>
<dbReference type="EMBL" id="HE681423">
    <property type="protein sequence ID" value="CCG18604.1"/>
    <property type="molecule type" value="Genomic_DNA"/>
</dbReference>
<comment type="similarity">
    <text evidence="2">Belongs to the iron-containing alcohol dehydrogenase family.</text>
</comment>
<dbReference type="Gene3D" id="1.20.1090.10">
    <property type="entry name" value="Dehydroquinate synthase-like - alpha domain"/>
    <property type="match status" value="1"/>
</dbReference>
<dbReference type="CDD" id="cd08551">
    <property type="entry name" value="Fe-ADH"/>
    <property type="match status" value="1"/>
</dbReference>
<evidence type="ECO:0000256" key="2">
    <source>
        <dbReference type="ARBA" id="ARBA00007358"/>
    </source>
</evidence>
<dbReference type="KEGG" id="teg:KUK_1308"/>
<dbReference type="GO" id="GO:0046872">
    <property type="term" value="F:metal ion binding"/>
    <property type="evidence" value="ECO:0007669"/>
    <property type="project" value="InterPro"/>
</dbReference>
<accession>I7IJT1</accession>
<evidence type="ECO:0000313" key="7">
    <source>
        <dbReference type="EMBL" id="CCG18604.1"/>
    </source>
</evidence>
<reference evidence="7" key="1">
    <citation type="journal article" date="2012" name="Vet. Microbiol.">
        <title>Comparative genomic analyses of the Taylorellae.</title>
        <authorList>
            <person name="Hauser H."/>
            <person name="Richter D.C."/>
            <person name="van Tonder A."/>
            <person name="Clark L."/>
            <person name="Preston A."/>
        </authorList>
    </citation>
    <scope>NUCLEOTIDE SEQUENCE</scope>
    <source>
        <strain evidence="7">14/56</strain>
    </source>
</reference>
<dbReference type="FunFam" id="1.20.1090.10:FF:000001">
    <property type="entry name" value="Aldehyde-alcohol dehydrogenase"/>
    <property type="match status" value="1"/>
</dbReference>
<dbReference type="Gene3D" id="3.40.50.1970">
    <property type="match status" value="1"/>
</dbReference>